<keyword evidence="9" id="KW-1185">Reference proteome</keyword>
<keyword evidence="4" id="KW-0735">Signal-anchor</keyword>
<evidence type="ECO:0000313" key="9">
    <source>
        <dbReference type="Proteomes" id="UP000023152"/>
    </source>
</evidence>
<dbReference type="Proteomes" id="UP000023152">
    <property type="component" value="Unassembled WGS sequence"/>
</dbReference>
<feature type="transmembrane region" description="Helical" evidence="7">
    <location>
        <begin position="178"/>
        <end position="199"/>
    </location>
</feature>
<dbReference type="OrthoDB" id="414175at2759"/>
<evidence type="ECO:0000256" key="6">
    <source>
        <dbReference type="ARBA" id="ARBA00023136"/>
    </source>
</evidence>
<protein>
    <submittedName>
        <fullName evidence="8">Uncharacterized protein</fullName>
    </submittedName>
</protein>
<organism evidence="8 9">
    <name type="scientific">Reticulomyxa filosa</name>
    <dbReference type="NCBI Taxonomy" id="46433"/>
    <lineage>
        <taxon>Eukaryota</taxon>
        <taxon>Sar</taxon>
        <taxon>Rhizaria</taxon>
        <taxon>Retaria</taxon>
        <taxon>Foraminifera</taxon>
        <taxon>Monothalamids</taxon>
        <taxon>Reticulomyxidae</taxon>
        <taxon>Reticulomyxa</taxon>
    </lineage>
</organism>
<comment type="subcellular location">
    <subcellularLocation>
        <location evidence="1">Membrane</location>
        <topology evidence="1">Single-pass type II membrane protein</topology>
    </subcellularLocation>
</comment>
<dbReference type="InterPro" id="IPR026050">
    <property type="entry name" value="C1GALT1/C1GALT1_chp1"/>
</dbReference>
<gene>
    <name evidence="8" type="ORF">RFI_12959</name>
</gene>
<keyword evidence="3 7" id="KW-0812">Transmembrane</keyword>
<evidence type="ECO:0000256" key="3">
    <source>
        <dbReference type="ARBA" id="ARBA00022692"/>
    </source>
</evidence>
<evidence type="ECO:0000313" key="8">
    <source>
        <dbReference type="EMBL" id="ETO24202.1"/>
    </source>
</evidence>
<reference evidence="8 9" key="1">
    <citation type="journal article" date="2013" name="Curr. Biol.">
        <title>The Genome of the Foraminiferan Reticulomyxa filosa.</title>
        <authorList>
            <person name="Glockner G."/>
            <person name="Hulsmann N."/>
            <person name="Schleicher M."/>
            <person name="Noegel A.A."/>
            <person name="Eichinger L."/>
            <person name="Gallinger C."/>
            <person name="Pawlowski J."/>
            <person name="Sierra R."/>
            <person name="Euteneuer U."/>
            <person name="Pillet L."/>
            <person name="Moustafa A."/>
            <person name="Platzer M."/>
            <person name="Groth M."/>
            <person name="Szafranski K."/>
            <person name="Schliwa M."/>
        </authorList>
    </citation>
    <scope>NUCLEOTIDE SEQUENCE [LARGE SCALE GENOMIC DNA]</scope>
</reference>
<evidence type="ECO:0000256" key="5">
    <source>
        <dbReference type="ARBA" id="ARBA00022989"/>
    </source>
</evidence>
<dbReference type="GO" id="GO:0016263">
    <property type="term" value="F:glycoprotein-N-acetylgalactosamine 3-beta-galactosyltransferase activity"/>
    <property type="evidence" value="ECO:0007669"/>
    <property type="project" value="TreeGrafter"/>
</dbReference>
<dbReference type="EMBL" id="ASPP01009370">
    <property type="protein sequence ID" value="ETO24202.1"/>
    <property type="molecule type" value="Genomic_DNA"/>
</dbReference>
<dbReference type="GO" id="GO:0016020">
    <property type="term" value="C:membrane"/>
    <property type="evidence" value="ECO:0007669"/>
    <property type="project" value="UniProtKB-SubCell"/>
</dbReference>
<comment type="caution">
    <text evidence="8">The sequence shown here is derived from an EMBL/GenBank/DDBJ whole genome shotgun (WGS) entry which is preliminary data.</text>
</comment>
<dbReference type="AlphaFoldDB" id="X6NFT5"/>
<keyword evidence="5 7" id="KW-1133">Transmembrane helix</keyword>
<evidence type="ECO:0000256" key="2">
    <source>
        <dbReference type="ARBA" id="ARBA00006462"/>
    </source>
</evidence>
<evidence type="ECO:0000256" key="7">
    <source>
        <dbReference type="SAM" id="Phobius"/>
    </source>
</evidence>
<name>X6NFT5_RETFI</name>
<keyword evidence="6 7" id="KW-0472">Membrane</keyword>
<evidence type="ECO:0000256" key="4">
    <source>
        <dbReference type="ARBA" id="ARBA00022968"/>
    </source>
</evidence>
<dbReference type="PANTHER" id="PTHR23033:SF14">
    <property type="entry name" value="GLYCOPROTEIN-N-ACETYLGALACTOSAMINE 3-BETA-GALACTOSYLTRANSFERASE 1-RELATED"/>
    <property type="match status" value="1"/>
</dbReference>
<evidence type="ECO:0000256" key="1">
    <source>
        <dbReference type="ARBA" id="ARBA00004606"/>
    </source>
</evidence>
<dbReference type="PANTHER" id="PTHR23033">
    <property type="entry name" value="BETA1,3-GALACTOSYLTRANSFERASE"/>
    <property type="match status" value="1"/>
</dbReference>
<comment type="similarity">
    <text evidence="2">Belongs to the glycosyltransferase 31 family. Beta3-Gal-T subfamily.</text>
</comment>
<accession>X6NFT5</accession>
<sequence length="200" mass="23238">MNDKGEGKMHCMHRKGDEEDPTFAMCLHSLGIIPTNTLDNLFRERFLPFRPEDHFERVARTQTWFWQHKHPQVGQLANCCSDNPISFHNYKFTVAEFFRQLSDLYNIPEGVNGKKFEIPNKPSPFLHDLLPFKADPYMNIPEPPRGQIIWKGHSVGMGCFQCDILIQTIFKTIFSSMIFFDVNLFCLMLLFCGVANIQAF</sequence>
<proteinExistence type="inferred from homology"/>